<dbReference type="Proteomes" id="UP000326939">
    <property type="component" value="Chromosome 4"/>
</dbReference>
<sequence length="232" mass="25385">MGSKTFLKVLCEAIDGLGFANAEVPAVFVLGDSTADVGTDNFLPRFKARADFPPNGIGFPYSRPTGRESLSLEQGRLVLSVGCCPSQRVFNESGGCLEGLNDLALEFHSTIDALLMKLGSEYTDRKYSIGNTYEMSINLTDNPFPFVDLTIPLSSDHSSGFKEVQTACCGIKRFNGEGICDKNANLCLNRHEYLFWDLFHPTMTASKLAALTLYAGEPRFVSPINFKQLAEA</sequence>
<dbReference type="InterPro" id="IPR036514">
    <property type="entry name" value="SGNH_hydro_sf"/>
</dbReference>
<dbReference type="PANTHER" id="PTHR45648">
    <property type="entry name" value="GDSL LIPASE/ACYLHYDROLASE FAMILY PROTEIN (AFU_ORTHOLOGUE AFUA_4G14700)"/>
    <property type="match status" value="1"/>
</dbReference>
<proteinExistence type="inferred from homology"/>
<accession>A0A5N5N2M5</accession>
<name>A0A5N5N2M5_9ROSI</name>
<keyword evidence="3" id="KW-0442">Lipid degradation</keyword>
<evidence type="ECO:0008006" key="6">
    <source>
        <dbReference type="Google" id="ProtNLM"/>
    </source>
</evidence>
<keyword evidence="5" id="KW-1185">Reference proteome</keyword>
<keyword evidence="2" id="KW-0378">Hydrolase</keyword>
<dbReference type="InterPro" id="IPR051058">
    <property type="entry name" value="GDSL_Est/Lipase"/>
</dbReference>
<keyword evidence="3" id="KW-0443">Lipid metabolism</keyword>
<organism evidence="4 5">
    <name type="scientific">Salix brachista</name>
    <dbReference type="NCBI Taxonomy" id="2182728"/>
    <lineage>
        <taxon>Eukaryota</taxon>
        <taxon>Viridiplantae</taxon>
        <taxon>Streptophyta</taxon>
        <taxon>Embryophyta</taxon>
        <taxon>Tracheophyta</taxon>
        <taxon>Spermatophyta</taxon>
        <taxon>Magnoliopsida</taxon>
        <taxon>eudicotyledons</taxon>
        <taxon>Gunneridae</taxon>
        <taxon>Pentapetalae</taxon>
        <taxon>rosids</taxon>
        <taxon>fabids</taxon>
        <taxon>Malpighiales</taxon>
        <taxon>Salicaceae</taxon>
        <taxon>Saliceae</taxon>
        <taxon>Salix</taxon>
    </lineage>
</organism>
<comment type="similarity">
    <text evidence="1">Belongs to the 'GDSL' lipolytic enzyme family.</text>
</comment>
<dbReference type="Pfam" id="PF00657">
    <property type="entry name" value="Lipase_GDSL"/>
    <property type="match status" value="1"/>
</dbReference>
<dbReference type="AlphaFoldDB" id="A0A5N5N2M5"/>
<reference evidence="5" key="1">
    <citation type="journal article" date="2019" name="Gigascience">
        <title>De novo genome assembly of the endangered Acer yangbiense, a plant species with extremely small populations endemic to Yunnan Province, China.</title>
        <authorList>
            <person name="Yang J."/>
            <person name="Wariss H.M."/>
            <person name="Tao L."/>
            <person name="Zhang R."/>
            <person name="Yun Q."/>
            <person name="Hollingsworth P."/>
            <person name="Dao Z."/>
            <person name="Luo G."/>
            <person name="Guo H."/>
            <person name="Ma Y."/>
            <person name="Sun W."/>
        </authorList>
    </citation>
    <scope>NUCLEOTIDE SEQUENCE [LARGE SCALE GENOMIC DNA]</scope>
    <source>
        <strain evidence="5">cv. br00</strain>
    </source>
</reference>
<protein>
    <recommendedName>
        <fullName evidence="6">GDSL esterase/lipase</fullName>
    </recommendedName>
</protein>
<dbReference type="PANTHER" id="PTHR45648:SF17">
    <property type="entry name" value="GDSL ESTERASE_LIPASE"/>
    <property type="match status" value="1"/>
</dbReference>
<dbReference type="Gene3D" id="3.40.50.1110">
    <property type="entry name" value="SGNH hydrolase"/>
    <property type="match status" value="2"/>
</dbReference>
<dbReference type="InterPro" id="IPR001087">
    <property type="entry name" value="GDSL"/>
</dbReference>
<dbReference type="GO" id="GO:0016788">
    <property type="term" value="F:hydrolase activity, acting on ester bonds"/>
    <property type="evidence" value="ECO:0007669"/>
    <property type="project" value="InterPro"/>
</dbReference>
<comment type="caution">
    <text evidence="4">The sequence shown here is derived from an EMBL/GenBank/DDBJ whole genome shotgun (WGS) entry which is preliminary data.</text>
</comment>
<evidence type="ECO:0000256" key="2">
    <source>
        <dbReference type="ARBA" id="ARBA00022801"/>
    </source>
</evidence>
<evidence type="ECO:0000256" key="3">
    <source>
        <dbReference type="ARBA" id="ARBA00022963"/>
    </source>
</evidence>
<evidence type="ECO:0000256" key="1">
    <source>
        <dbReference type="ARBA" id="ARBA00008668"/>
    </source>
</evidence>
<evidence type="ECO:0000313" key="5">
    <source>
        <dbReference type="Proteomes" id="UP000326939"/>
    </source>
</evidence>
<gene>
    <name evidence="4" type="ORF">DKX38_006459</name>
</gene>
<dbReference type="EMBL" id="VDCV01000004">
    <property type="protein sequence ID" value="KAB5561502.1"/>
    <property type="molecule type" value="Genomic_DNA"/>
</dbReference>
<evidence type="ECO:0000313" key="4">
    <source>
        <dbReference type="EMBL" id="KAB5561502.1"/>
    </source>
</evidence>
<dbReference type="GO" id="GO:0016042">
    <property type="term" value="P:lipid catabolic process"/>
    <property type="evidence" value="ECO:0007669"/>
    <property type="project" value="UniProtKB-KW"/>
</dbReference>